<evidence type="ECO:0000313" key="2">
    <source>
        <dbReference type="Proteomes" id="UP001063166"/>
    </source>
</evidence>
<reference evidence="1" key="1">
    <citation type="submission" date="2022-07" db="EMBL/GenBank/DDBJ databases">
        <title>The genome of Lyophyllum shimeji provides insight into the initial evolution of ectomycorrhizal fungal genome.</title>
        <authorList>
            <person name="Kobayashi Y."/>
            <person name="Shibata T."/>
            <person name="Hirakawa H."/>
            <person name="Shigenobu S."/>
            <person name="Nishiyama T."/>
            <person name="Yamada A."/>
            <person name="Hasebe M."/>
            <person name="Kawaguchi M."/>
        </authorList>
    </citation>
    <scope>NUCLEOTIDE SEQUENCE</scope>
    <source>
        <strain evidence="1">AT787</strain>
    </source>
</reference>
<dbReference type="AlphaFoldDB" id="A0A9P3URC8"/>
<dbReference type="EMBL" id="BRPK01000019">
    <property type="protein sequence ID" value="GLB44934.1"/>
    <property type="molecule type" value="Genomic_DNA"/>
</dbReference>
<name>A0A9P3URC8_LYOSH</name>
<accession>A0A9P3URC8</accession>
<dbReference type="Proteomes" id="UP001063166">
    <property type="component" value="Unassembled WGS sequence"/>
</dbReference>
<gene>
    <name evidence="1" type="ORF">LshimejAT787_1900120</name>
</gene>
<organism evidence="1 2">
    <name type="scientific">Lyophyllum shimeji</name>
    <name type="common">Hon-shimeji</name>
    <name type="synonym">Tricholoma shimeji</name>
    <dbReference type="NCBI Taxonomy" id="47721"/>
    <lineage>
        <taxon>Eukaryota</taxon>
        <taxon>Fungi</taxon>
        <taxon>Dikarya</taxon>
        <taxon>Basidiomycota</taxon>
        <taxon>Agaricomycotina</taxon>
        <taxon>Agaricomycetes</taxon>
        <taxon>Agaricomycetidae</taxon>
        <taxon>Agaricales</taxon>
        <taxon>Tricholomatineae</taxon>
        <taxon>Lyophyllaceae</taxon>
        <taxon>Lyophyllum</taxon>
    </lineage>
</organism>
<evidence type="ECO:0000313" key="1">
    <source>
        <dbReference type="EMBL" id="GLB44934.1"/>
    </source>
</evidence>
<keyword evidence="2" id="KW-1185">Reference proteome</keyword>
<protein>
    <submittedName>
        <fullName evidence="1">Uncharacterized protein</fullName>
    </submittedName>
</protein>
<sequence>MFVAPHAAWHPIIEAIVMLDTGPPLTKRQFEATDLHALELRPTNACLRVASNFDITLMTGCNRSLRA</sequence>
<proteinExistence type="predicted"/>
<comment type="caution">
    <text evidence="1">The sequence shown here is derived from an EMBL/GenBank/DDBJ whole genome shotgun (WGS) entry which is preliminary data.</text>
</comment>